<dbReference type="InterPro" id="IPR050151">
    <property type="entry name" value="Class-I_Pyr_Nuc-Dis_Oxidored"/>
</dbReference>
<dbReference type="PIRSF" id="PIRSF000350">
    <property type="entry name" value="Mercury_reductase_MerA"/>
    <property type="match status" value="1"/>
</dbReference>
<dbReference type="SUPFAM" id="SSF51905">
    <property type="entry name" value="FAD/NAD(P)-binding domain"/>
    <property type="match status" value="1"/>
</dbReference>
<dbReference type="PRINTS" id="PR00368">
    <property type="entry name" value="FADPNR"/>
</dbReference>
<dbReference type="InterPro" id="IPR023753">
    <property type="entry name" value="FAD/NAD-binding_dom"/>
</dbReference>
<dbReference type="PANTHER" id="PTHR22912:SF224">
    <property type="entry name" value="DIHYDROLIPOYL DEHYDROGENASE"/>
    <property type="match status" value="1"/>
</dbReference>
<proteinExistence type="inferred from homology"/>
<protein>
    <recommendedName>
        <fullName evidence="3">Dihydrolipoyl dehydrogenase</fullName>
    </recommendedName>
    <alternativeName>
        <fullName evidence="9">Dihydrolipoamide dehydrogenase</fullName>
    </alternativeName>
</protein>
<dbReference type="Pfam" id="PF02852">
    <property type="entry name" value="Pyr_redox_dim"/>
    <property type="match status" value="1"/>
</dbReference>
<dbReference type="PATRIC" id="fig|1116472.3.peg.2223"/>
<evidence type="ECO:0000256" key="4">
    <source>
        <dbReference type="ARBA" id="ARBA00022490"/>
    </source>
</evidence>
<dbReference type="eggNOG" id="COG1249">
    <property type="taxonomic scope" value="Bacteria"/>
</dbReference>
<dbReference type="PRINTS" id="PR00411">
    <property type="entry name" value="PNDRDTASEI"/>
</dbReference>
<dbReference type="Gene3D" id="3.50.50.60">
    <property type="entry name" value="FAD/NAD(P)-binding domain"/>
    <property type="match status" value="2"/>
</dbReference>
<dbReference type="PANTHER" id="PTHR22912">
    <property type="entry name" value="DISULFIDE OXIDOREDUCTASE"/>
    <property type="match status" value="1"/>
</dbReference>
<dbReference type="GO" id="GO:0006103">
    <property type="term" value="P:2-oxoglutarate metabolic process"/>
    <property type="evidence" value="ECO:0007669"/>
    <property type="project" value="TreeGrafter"/>
</dbReference>
<name>V5C5N1_9GAMM</name>
<evidence type="ECO:0000256" key="1">
    <source>
        <dbReference type="ARBA" id="ARBA00004496"/>
    </source>
</evidence>
<feature type="binding site" evidence="10">
    <location>
        <begin position="152"/>
        <end position="154"/>
    </location>
    <ligand>
        <name>FAD</name>
        <dbReference type="ChEBI" id="CHEBI:57692"/>
    </ligand>
</feature>
<evidence type="ECO:0000256" key="5">
    <source>
        <dbReference type="ARBA" id="ARBA00022630"/>
    </source>
</evidence>
<dbReference type="InterPro" id="IPR016156">
    <property type="entry name" value="FAD/NAD-linked_Rdtase_dimer_sf"/>
</dbReference>
<feature type="binding site" evidence="10">
    <location>
        <position position="320"/>
    </location>
    <ligand>
        <name>FAD</name>
        <dbReference type="ChEBI" id="CHEBI:57692"/>
    </ligand>
</feature>
<evidence type="ECO:0000256" key="9">
    <source>
        <dbReference type="ARBA" id="ARBA00031281"/>
    </source>
</evidence>
<feature type="binding site" evidence="10">
    <location>
        <position position="279"/>
    </location>
    <ligand>
        <name>NAD(+)</name>
        <dbReference type="ChEBI" id="CHEBI:57540"/>
    </ligand>
</feature>
<dbReference type="InterPro" id="IPR004099">
    <property type="entry name" value="Pyr_nucl-diS_OxRdtase_dimer"/>
</dbReference>
<comment type="subcellular location">
    <subcellularLocation>
        <location evidence="1">Cytoplasm</location>
    </subcellularLocation>
</comment>
<dbReference type="GO" id="GO:0004148">
    <property type="term" value="F:dihydrolipoyl dehydrogenase (NADH) activity"/>
    <property type="evidence" value="ECO:0007669"/>
    <property type="project" value="TreeGrafter"/>
</dbReference>
<comment type="caution">
    <text evidence="13">The sequence shown here is derived from an EMBL/GenBank/DDBJ whole genome shotgun (WGS) entry which is preliminary data.</text>
</comment>
<evidence type="ECO:0000313" key="14">
    <source>
        <dbReference type="Proteomes" id="UP000017842"/>
    </source>
</evidence>
<evidence type="ECO:0000256" key="10">
    <source>
        <dbReference type="PIRSR" id="PIRSR000350-3"/>
    </source>
</evidence>
<reference evidence="13 14" key="1">
    <citation type="journal article" date="2013" name="Genome Announc.">
        <title>Draft Genome Sequence of the Methanotrophic Gammaproteobacterium Methyloglobulus morosus DSM 22980 Strain KoM1.</title>
        <authorList>
            <person name="Poehlein A."/>
            <person name="Deutzmann J.S."/>
            <person name="Daniel R."/>
            <person name="Simeonova D.D."/>
        </authorList>
    </citation>
    <scope>NUCLEOTIDE SEQUENCE [LARGE SCALE GENOMIC DNA]</scope>
    <source>
        <strain evidence="13 14">KoM1</strain>
    </source>
</reference>
<dbReference type="OrthoDB" id="9800167at2"/>
<dbReference type="STRING" id="1116472.MGMO_77c00410"/>
<comment type="similarity">
    <text evidence="2">Belongs to the class-I pyridine nucleotide-disulfide oxidoreductase family.</text>
</comment>
<keyword evidence="7 13" id="KW-0560">Oxidoreductase</keyword>
<dbReference type="EMBL" id="AYLO01000074">
    <property type="protein sequence ID" value="ESS72028.1"/>
    <property type="molecule type" value="Genomic_DNA"/>
</dbReference>
<organism evidence="13 14">
    <name type="scientific">Methyloglobulus morosus KoM1</name>
    <dbReference type="NCBI Taxonomy" id="1116472"/>
    <lineage>
        <taxon>Bacteria</taxon>
        <taxon>Pseudomonadati</taxon>
        <taxon>Pseudomonadota</taxon>
        <taxon>Gammaproteobacteria</taxon>
        <taxon>Methylococcales</taxon>
        <taxon>Methylococcaceae</taxon>
        <taxon>Methyloglobulus</taxon>
    </lineage>
</organism>
<dbReference type="InterPro" id="IPR036188">
    <property type="entry name" value="FAD/NAD-bd_sf"/>
</dbReference>
<feature type="domain" description="FAD/NAD(P)-binding" evidence="12">
    <location>
        <begin position="8"/>
        <end position="336"/>
    </location>
</feature>
<dbReference type="RefSeq" id="WP_023494959.1">
    <property type="nucleotide sequence ID" value="NZ_AYLO01000074.1"/>
</dbReference>
<keyword evidence="8 10" id="KW-0520">NAD</keyword>
<dbReference type="SUPFAM" id="SSF55424">
    <property type="entry name" value="FAD/NAD-linked reductases, dimerisation (C-terminal) domain"/>
    <property type="match status" value="1"/>
</dbReference>
<keyword evidence="5" id="KW-0285">Flavoprotein</keyword>
<gene>
    <name evidence="13" type="primary">lpdG</name>
    <name evidence="13" type="ORF">MGMO_77c00410</name>
</gene>
<keyword evidence="6 10" id="KW-0274">FAD</keyword>
<evidence type="ECO:0000256" key="7">
    <source>
        <dbReference type="ARBA" id="ARBA00023002"/>
    </source>
</evidence>
<evidence type="ECO:0000256" key="2">
    <source>
        <dbReference type="ARBA" id="ARBA00007532"/>
    </source>
</evidence>
<dbReference type="AlphaFoldDB" id="V5C5N1"/>
<comment type="cofactor">
    <cofactor evidence="10">
        <name>FAD</name>
        <dbReference type="ChEBI" id="CHEBI:57692"/>
    </cofactor>
    <text evidence="10">Binds 1 FAD per subunit.</text>
</comment>
<evidence type="ECO:0000256" key="3">
    <source>
        <dbReference type="ARBA" id="ARBA00016961"/>
    </source>
</evidence>
<sequence>MIKLKNKYDVIVIGSGPSGCACAIRSAQLGLKTLCIDNLSLGNSKKAASGIFTNAGCLATVTLLESAKLYESVVNNINSHGINVENVSFDARKMVQRKETILNLINLQTAKQFNDYKIDFINASAKLLKPHVVEIISPTPKTITSEAIVLATESNPISIPCAVVDNEFILDATAALNLIEVPKRLAILGAGVAGLELAGIWNRLGAETILLDAQETFLSLADHQISREAYKIFTEQGLELRLGTRVISTKIINKKVLVEYQDSEGSHAIRVDKLIVASGRKPNSDNIAAPEANLLLDENGYVHVNEKYRTNLPNVYAIGDLTLLGPMLAHKGLAEGYFVAEQIAGIKSLPINYGAMPNIIYTEPEIAWVGQTEQSIKSIGDPVKIGLFPLTMNPKAVSRNKSKGIIKIISCVETDVILGVHIIASDASELIAEATLAMEFSANNEDIIRTIHSYPSFIEAIRDACRSIEKLKTV</sequence>
<keyword evidence="14" id="KW-1185">Reference proteome</keyword>
<dbReference type="Proteomes" id="UP000017842">
    <property type="component" value="Unassembled WGS sequence"/>
</dbReference>
<evidence type="ECO:0000256" key="8">
    <source>
        <dbReference type="ARBA" id="ARBA00023027"/>
    </source>
</evidence>
<keyword evidence="4" id="KW-0963">Cytoplasm</keyword>
<dbReference type="GO" id="GO:0050660">
    <property type="term" value="F:flavin adenine dinucleotide binding"/>
    <property type="evidence" value="ECO:0007669"/>
    <property type="project" value="TreeGrafter"/>
</dbReference>
<feature type="binding site" evidence="10">
    <location>
        <begin position="189"/>
        <end position="196"/>
    </location>
    <ligand>
        <name>NAD(+)</name>
        <dbReference type="ChEBI" id="CHEBI:57540"/>
    </ligand>
</feature>
<dbReference type="PROSITE" id="PS51257">
    <property type="entry name" value="PROKAR_LIPOPROTEIN"/>
    <property type="match status" value="1"/>
</dbReference>
<dbReference type="GO" id="GO:0005737">
    <property type="term" value="C:cytoplasm"/>
    <property type="evidence" value="ECO:0007669"/>
    <property type="project" value="UniProtKB-SubCell"/>
</dbReference>
<dbReference type="InterPro" id="IPR001100">
    <property type="entry name" value="Pyr_nuc-diS_OxRdtase"/>
</dbReference>
<evidence type="ECO:0000259" key="12">
    <source>
        <dbReference type="Pfam" id="PF07992"/>
    </source>
</evidence>
<feature type="binding site" evidence="10">
    <location>
        <begin position="327"/>
        <end position="330"/>
    </location>
    <ligand>
        <name>FAD</name>
        <dbReference type="ChEBI" id="CHEBI:57692"/>
    </ligand>
</feature>
<accession>V5C5N1</accession>
<dbReference type="Pfam" id="PF07992">
    <property type="entry name" value="Pyr_redox_2"/>
    <property type="match status" value="1"/>
</dbReference>
<keyword evidence="10" id="KW-0547">Nucleotide-binding</keyword>
<feature type="domain" description="Pyridine nucleotide-disulphide oxidoreductase dimerisation" evidence="11">
    <location>
        <begin position="356"/>
        <end position="464"/>
    </location>
</feature>
<evidence type="ECO:0000313" key="13">
    <source>
        <dbReference type="EMBL" id="ESS72028.1"/>
    </source>
</evidence>
<dbReference type="FunFam" id="3.30.390.30:FF:000001">
    <property type="entry name" value="Dihydrolipoyl dehydrogenase"/>
    <property type="match status" value="1"/>
</dbReference>
<evidence type="ECO:0000256" key="6">
    <source>
        <dbReference type="ARBA" id="ARBA00022827"/>
    </source>
</evidence>
<dbReference type="Gene3D" id="3.30.390.30">
    <property type="match status" value="1"/>
</dbReference>
<evidence type="ECO:0000259" key="11">
    <source>
        <dbReference type="Pfam" id="PF02852"/>
    </source>
</evidence>